<comment type="caution">
    <text evidence="1">The sequence shown here is derived from an EMBL/GenBank/DDBJ whole genome shotgun (WGS) entry which is preliminary data.</text>
</comment>
<accession>A0ABQ9WC83</accession>
<name>A0ABQ9WC83_SAGOE</name>
<proteinExistence type="predicted"/>
<reference evidence="1 2" key="1">
    <citation type="submission" date="2023-05" db="EMBL/GenBank/DDBJ databases">
        <title>B98-5 Cell Line De Novo Hybrid Assembly: An Optical Mapping Approach.</title>
        <authorList>
            <person name="Kananen K."/>
            <person name="Auerbach J.A."/>
            <person name="Kautto E."/>
            <person name="Blachly J.S."/>
        </authorList>
    </citation>
    <scope>NUCLEOTIDE SEQUENCE [LARGE SCALE GENOMIC DNA]</scope>
    <source>
        <strain evidence="1">B95-8</strain>
        <tissue evidence="1">Cell line</tissue>
    </source>
</reference>
<organism evidence="1 2">
    <name type="scientific">Saguinus oedipus</name>
    <name type="common">Cotton-top tamarin</name>
    <name type="synonym">Oedipomidas oedipus</name>
    <dbReference type="NCBI Taxonomy" id="9490"/>
    <lineage>
        <taxon>Eukaryota</taxon>
        <taxon>Metazoa</taxon>
        <taxon>Chordata</taxon>
        <taxon>Craniata</taxon>
        <taxon>Vertebrata</taxon>
        <taxon>Euteleostomi</taxon>
        <taxon>Mammalia</taxon>
        <taxon>Eutheria</taxon>
        <taxon>Euarchontoglires</taxon>
        <taxon>Primates</taxon>
        <taxon>Haplorrhini</taxon>
        <taxon>Platyrrhini</taxon>
        <taxon>Cebidae</taxon>
        <taxon>Callitrichinae</taxon>
        <taxon>Saguinus</taxon>
    </lineage>
</organism>
<keyword evidence="2" id="KW-1185">Reference proteome</keyword>
<gene>
    <name evidence="1" type="ORF">P7K49_000624</name>
</gene>
<sequence length="85" mass="9574">MVNRKEQHQIRSMTNDFGYRSKRIAFTSPNCYLSRKYPSCHGDNLSTEPFAPLNWCQLSASLHSSLASTPGYGSDFIRGDLAQKS</sequence>
<evidence type="ECO:0000313" key="1">
    <source>
        <dbReference type="EMBL" id="KAK2119238.1"/>
    </source>
</evidence>
<protein>
    <submittedName>
        <fullName evidence="1">Uncharacterized protein</fullName>
    </submittedName>
</protein>
<dbReference type="Proteomes" id="UP001266305">
    <property type="component" value="Unassembled WGS sequence"/>
</dbReference>
<evidence type="ECO:0000313" key="2">
    <source>
        <dbReference type="Proteomes" id="UP001266305"/>
    </source>
</evidence>
<dbReference type="EMBL" id="JASSZA010000001">
    <property type="protein sequence ID" value="KAK2119238.1"/>
    <property type="molecule type" value="Genomic_DNA"/>
</dbReference>